<name>A0A177BTR8_9PLEO</name>
<dbReference type="RefSeq" id="XP_018028931.1">
    <property type="nucleotide sequence ID" value="XM_018175122.1"/>
</dbReference>
<organism evidence="3 4">
    <name type="scientific">Paraphaeosphaeria sporulosa</name>
    <dbReference type="NCBI Taxonomy" id="1460663"/>
    <lineage>
        <taxon>Eukaryota</taxon>
        <taxon>Fungi</taxon>
        <taxon>Dikarya</taxon>
        <taxon>Ascomycota</taxon>
        <taxon>Pezizomycotina</taxon>
        <taxon>Dothideomycetes</taxon>
        <taxon>Pleosporomycetidae</taxon>
        <taxon>Pleosporales</taxon>
        <taxon>Massarineae</taxon>
        <taxon>Didymosphaeriaceae</taxon>
        <taxon>Paraphaeosphaeria</taxon>
    </lineage>
</organism>
<dbReference type="OrthoDB" id="3688702at2759"/>
<dbReference type="Gene3D" id="1.25.40.20">
    <property type="entry name" value="Ankyrin repeat-containing domain"/>
    <property type="match status" value="1"/>
</dbReference>
<keyword evidence="1" id="KW-0677">Repeat</keyword>
<protein>
    <submittedName>
        <fullName evidence="3">Uncharacterized protein</fullName>
    </submittedName>
</protein>
<dbReference type="STRING" id="1460663.A0A177BTR8"/>
<dbReference type="Proteomes" id="UP000077069">
    <property type="component" value="Unassembled WGS sequence"/>
</dbReference>
<dbReference type="InParanoid" id="A0A177BTR8"/>
<dbReference type="InterPro" id="IPR036770">
    <property type="entry name" value="Ankyrin_rpt-contain_sf"/>
</dbReference>
<dbReference type="PANTHER" id="PTHR24201">
    <property type="entry name" value="ANK_REP_REGION DOMAIN-CONTAINING PROTEIN"/>
    <property type="match status" value="1"/>
</dbReference>
<feature type="non-terminal residue" evidence="3">
    <location>
        <position position="1"/>
    </location>
</feature>
<keyword evidence="4" id="KW-1185">Reference proteome</keyword>
<keyword evidence="2" id="KW-0040">ANK repeat</keyword>
<dbReference type="SUPFAM" id="SSF48403">
    <property type="entry name" value="Ankyrin repeat"/>
    <property type="match status" value="1"/>
</dbReference>
<proteinExistence type="predicted"/>
<evidence type="ECO:0000256" key="1">
    <source>
        <dbReference type="ARBA" id="ARBA00022737"/>
    </source>
</evidence>
<reference evidence="3 4" key="1">
    <citation type="submission" date="2016-05" db="EMBL/GenBank/DDBJ databases">
        <title>Comparative analysis of secretome profiles of manganese(II)-oxidizing ascomycete fungi.</title>
        <authorList>
            <consortium name="DOE Joint Genome Institute"/>
            <person name="Zeiner C.A."/>
            <person name="Purvine S.O."/>
            <person name="Zink E.M."/>
            <person name="Wu S."/>
            <person name="Pasa-Tolic L."/>
            <person name="Chaput D.L."/>
            <person name="Haridas S."/>
            <person name="Grigoriev I.V."/>
            <person name="Santelli C.M."/>
            <person name="Hansel C.M."/>
        </authorList>
    </citation>
    <scope>NUCLEOTIDE SEQUENCE [LARGE SCALE GENOMIC DNA]</scope>
    <source>
        <strain evidence="3 4">AP3s5-JAC2a</strain>
    </source>
</reference>
<evidence type="ECO:0000313" key="4">
    <source>
        <dbReference type="Proteomes" id="UP000077069"/>
    </source>
</evidence>
<evidence type="ECO:0000313" key="3">
    <source>
        <dbReference type="EMBL" id="OAF98565.1"/>
    </source>
</evidence>
<dbReference type="InterPro" id="IPR050776">
    <property type="entry name" value="Ank_Repeat/CDKN_Inhibitor"/>
</dbReference>
<dbReference type="EMBL" id="KV441566">
    <property type="protein sequence ID" value="OAF98565.1"/>
    <property type="molecule type" value="Genomic_DNA"/>
</dbReference>
<dbReference type="PANTHER" id="PTHR24201:SF15">
    <property type="entry name" value="ANKYRIN REPEAT DOMAIN-CONTAINING PROTEIN 66"/>
    <property type="match status" value="1"/>
</dbReference>
<dbReference type="GeneID" id="28758608"/>
<dbReference type="SUPFAM" id="SSF57850">
    <property type="entry name" value="RING/U-box"/>
    <property type="match status" value="1"/>
</dbReference>
<dbReference type="Pfam" id="PF12796">
    <property type="entry name" value="Ank_2"/>
    <property type="match status" value="1"/>
</dbReference>
<dbReference type="AlphaFoldDB" id="A0A177BTR8"/>
<gene>
    <name evidence="3" type="ORF">CC84DRAFT_1106051</name>
</gene>
<dbReference type="InterPro" id="IPR002110">
    <property type="entry name" value="Ankyrin_rpt"/>
</dbReference>
<accession>A0A177BTR8</accession>
<sequence>AAYGGHTETLDSLITNGATSQLQDHYGRTPLWLAAAGGKTATVEALIKKHSVDHQIADNLGRKPSWIAVKKGHGAVSKVLQAHDGESNTEPIVPPNGNHHQSRLECDVCTSKIPTTVFHYHCNLCAGGNWDICEDCRKCGATCVDPAHLLLKRTMLNGVWSEITTNHDS</sequence>
<evidence type="ECO:0000256" key="2">
    <source>
        <dbReference type="ARBA" id="ARBA00023043"/>
    </source>
</evidence>